<dbReference type="PANTHER" id="PTHR45528:SF1">
    <property type="entry name" value="SENSOR HISTIDINE KINASE CPXA"/>
    <property type="match status" value="1"/>
</dbReference>
<feature type="domain" description="Histidine kinase" evidence="18">
    <location>
        <begin position="570"/>
        <end position="785"/>
    </location>
</feature>
<dbReference type="Gene3D" id="1.10.287.130">
    <property type="match status" value="1"/>
</dbReference>
<keyword evidence="9" id="KW-0547">Nucleotide-binding</keyword>
<dbReference type="SMART" id="SM00304">
    <property type="entry name" value="HAMP"/>
    <property type="match status" value="1"/>
</dbReference>
<dbReference type="SUPFAM" id="SSF47384">
    <property type="entry name" value="Homodimeric domain of signal transducing histidine kinase"/>
    <property type="match status" value="1"/>
</dbReference>
<dbReference type="PROSITE" id="PS50109">
    <property type="entry name" value="HIS_KIN"/>
    <property type="match status" value="1"/>
</dbReference>
<keyword evidence="11" id="KW-0067">ATP-binding</keyword>
<evidence type="ECO:0000256" key="15">
    <source>
        <dbReference type="ARBA" id="ARBA00073143"/>
    </source>
</evidence>
<dbReference type="CDD" id="cd00082">
    <property type="entry name" value="HisKA"/>
    <property type="match status" value="1"/>
</dbReference>
<dbReference type="GO" id="GO:0005886">
    <property type="term" value="C:plasma membrane"/>
    <property type="evidence" value="ECO:0007669"/>
    <property type="project" value="UniProtKB-SubCell"/>
</dbReference>
<evidence type="ECO:0000256" key="6">
    <source>
        <dbReference type="ARBA" id="ARBA00022553"/>
    </source>
</evidence>
<feature type="coiled-coil region" evidence="16">
    <location>
        <begin position="506"/>
        <end position="561"/>
    </location>
</feature>
<keyword evidence="5" id="KW-0997">Cell inner membrane</keyword>
<dbReference type="InterPro" id="IPR050398">
    <property type="entry name" value="HssS/ArlS-like"/>
</dbReference>
<dbReference type="PIRSF" id="PIRSF037119">
    <property type="entry name" value="STHK_PgtB"/>
    <property type="match status" value="1"/>
</dbReference>
<evidence type="ECO:0000313" key="21">
    <source>
        <dbReference type="Proteomes" id="UP000030451"/>
    </source>
</evidence>
<dbReference type="PRINTS" id="PR00344">
    <property type="entry name" value="BCTRLSENSOR"/>
</dbReference>
<comment type="catalytic activity">
    <reaction evidence="1">
        <text>ATP + protein L-histidine = ADP + protein N-phospho-L-histidine.</text>
        <dbReference type="EC" id="2.7.13.3"/>
    </reaction>
</comment>
<dbReference type="RefSeq" id="WP_038188878.1">
    <property type="nucleotide sequence ID" value="NZ_JRWP01000004.1"/>
</dbReference>
<dbReference type="EC" id="2.7.13.3" evidence="3"/>
<protein>
    <recommendedName>
        <fullName evidence="15">C4-dicarboxylate transport sensor protein DctB</fullName>
        <ecNumber evidence="3">2.7.13.3</ecNumber>
    </recommendedName>
</protein>
<evidence type="ECO:0000256" key="11">
    <source>
        <dbReference type="ARBA" id="ARBA00022840"/>
    </source>
</evidence>
<evidence type="ECO:0000256" key="5">
    <source>
        <dbReference type="ARBA" id="ARBA00022519"/>
    </source>
</evidence>
<feature type="transmembrane region" description="Helical" evidence="17">
    <location>
        <begin position="323"/>
        <end position="343"/>
    </location>
</feature>
<evidence type="ECO:0000256" key="14">
    <source>
        <dbReference type="ARBA" id="ARBA00023136"/>
    </source>
</evidence>
<dbReference type="AlphaFoldDB" id="A0A0A5I3J9"/>
<dbReference type="GO" id="GO:0005524">
    <property type="term" value="F:ATP binding"/>
    <property type="evidence" value="ECO:0007669"/>
    <property type="project" value="UniProtKB-KW"/>
</dbReference>
<dbReference type="InterPro" id="IPR017116">
    <property type="entry name" value="Sig_transdc_His_kinase_PgtB"/>
</dbReference>
<keyword evidence="4" id="KW-1003">Cell membrane</keyword>
<keyword evidence="12 17" id="KW-1133">Transmembrane helix</keyword>
<dbReference type="Proteomes" id="UP000030451">
    <property type="component" value="Unassembled WGS sequence"/>
</dbReference>
<keyword evidence="16" id="KW-0175">Coiled coil</keyword>
<dbReference type="STRING" id="379097.SE23_04945"/>
<evidence type="ECO:0000256" key="13">
    <source>
        <dbReference type="ARBA" id="ARBA00023012"/>
    </source>
</evidence>
<keyword evidence="6" id="KW-0597">Phosphoprotein</keyword>
<dbReference type="FunFam" id="1.10.287.130:FF:000049">
    <property type="entry name" value="C4-dicarboxylate transport sensor protein DctB"/>
    <property type="match status" value="1"/>
</dbReference>
<evidence type="ECO:0000256" key="3">
    <source>
        <dbReference type="ARBA" id="ARBA00012438"/>
    </source>
</evidence>
<dbReference type="EMBL" id="JRWP01000004">
    <property type="protein sequence ID" value="KGY10406.1"/>
    <property type="molecule type" value="Genomic_DNA"/>
</dbReference>
<organism evidence="20 21">
    <name type="scientific">Photobacterium sp. (strain ATCC 43367)</name>
    <dbReference type="NCBI Taxonomy" id="379097"/>
    <lineage>
        <taxon>Bacteria</taxon>
        <taxon>Pseudomonadati</taxon>
        <taxon>Pseudomonadota</taxon>
        <taxon>Gammaproteobacteria</taxon>
        <taxon>Vibrionales</taxon>
        <taxon>Vibrionaceae</taxon>
        <taxon>Vibrio</taxon>
        <taxon>Vibrio oreintalis group</taxon>
    </lineage>
</organism>
<evidence type="ECO:0000259" key="19">
    <source>
        <dbReference type="PROSITE" id="PS50885"/>
    </source>
</evidence>
<dbReference type="Pfam" id="PF00672">
    <property type="entry name" value="HAMP"/>
    <property type="match status" value="1"/>
</dbReference>
<dbReference type="Gene3D" id="6.10.340.10">
    <property type="match status" value="1"/>
</dbReference>
<dbReference type="PROSITE" id="PS50885">
    <property type="entry name" value="HAMP"/>
    <property type="match status" value="1"/>
</dbReference>
<keyword evidence="7" id="KW-0808">Transferase</keyword>
<dbReference type="Gene3D" id="3.30.450.20">
    <property type="entry name" value="PAS domain"/>
    <property type="match status" value="1"/>
</dbReference>
<dbReference type="InterPro" id="IPR036890">
    <property type="entry name" value="HATPase_C_sf"/>
</dbReference>
<keyword evidence="8 17" id="KW-0812">Transmembrane</keyword>
<evidence type="ECO:0000256" key="12">
    <source>
        <dbReference type="ARBA" id="ARBA00022989"/>
    </source>
</evidence>
<accession>A0A0A5I3J9</accession>
<dbReference type="InterPro" id="IPR003660">
    <property type="entry name" value="HAMP_dom"/>
</dbReference>
<reference evidence="20 21" key="1">
    <citation type="submission" date="2014-10" db="EMBL/GenBank/DDBJ databases">
        <title>Genome sequencing of Vibrio sinaloensis T08.</title>
        <authorList>
            <person name="Chan K.-G."/>
            <person name="Mohamad N.I."/>
        </authorList>
    </citation>
    <scope>NUCLEOTIDE SEQUENCE [LARGE SCALE GENOMIC DNA]</scope>
    <source>
        <strain evidence="20 21">T08</strain>
    </source>
</reference>
<dbReference type="PANTHER" id="PTHR45528">
    <property type="entry name" value="SENSOR HISTIDINE KINASE CPXA"/>
    <property type="match status" value="1"/>
</dbReference>
<evidence type="ECO:0000256" key="2">
    <source>
        <dbReference type="ARBA" id="ARBA00004429"/>
    </source>
</evidence>
<keyword evidence="13" id="KW-0902">Two-component regulatory system</keyword>
<evidence type="ECO:0000256" key="8">
    <source>
        <dbReference type="ARBA" id="ARBA00022692"/>
    </source>
</evidence>
<dbReference type="InterPro" id="IPR003594">
    <property type="entry name" value="HATPase_dom"/>
</dbReference>
<evidence type="ECO:0000313" key="20">
    <source>
        <dbReference type="EMBL" id="KGY10406.1"/>
    </source>
</evidence>
<evidence type="ECO:0000256" key="16">
    <source>
        <dbReference type="SAM" id="Coils"/>
    </source>
</evidence>
<dbReference type="SUPFAM" id="SSF158472">
    <property type="entry name" value="HAMP domain-like"/>
    <property type="match status" value="1"/>
</dbReference>
<dbReference type="InterPro" id="IPR005467">
    <property type="entry name" value="His_kinase_dom"/>
</dbReference>
<evidence type="ECO:0000256" key="9">
    <source>
        <dbReference type="ARBA" id="ARBA00022741"/>
    </source>
</evidence>
<dbReference type="SUPFAM" id="SSF55874">
    <property type="entry name" value="ATPase domain of HSP90 chaperone/DNA topoisomerase II/histidine kinase"/>
    <property type="match status" value="1"/>
</dbReference>
<feature type="domain" description="HAMP" evidence="19">
    <location>
        <begin position="345"/>
        <end position="397"/>
    </location>
</feature>
<comment type="caution">
    <text evidence="20">The sequence shown here is derived from an EMBL/GenBank/DDBJ whole genome shotgun (WGS) entry which is preliminary data.</text>
</comment>
<evidence type="ECO:0000256" key="17">
    <source>
        <dbReference type="SAM" id="Phobius"/>
    </source>
</evidence>
<evidence type="ECO:0000256" key="4">
    <source>
        <dbReference type="ARBA" id="ARBA00022475"/>
    </source>
</evidence>
<dbReference type="Pfam" id="PF02518">
    <property type="entry name" value="HATPase_c"/>
    <property type="match status" value="1"/>
</dbReference>
<dbReference type="OrthoDB" id="9772100at2"/>
<dbReference type="SMART" id="SM00387">
    <property type="entry name" value="HATPase_c"/>
    <property type="match status" value="1"/>
</dbReference>
<dbReference type="InterPro" id="IPR003661">
    <property type="entry name" value="HisK_dim/P_dom"/>
</dbReference>
<dbReference type="SMART" id="SM00388">
    <property type="entry name" value="HisKA"/>
    <property type="match status" value="1"/>
</dbReference>
<dbReference type="InterPro" id="IPR036097">
    <property type="entry name" value="HisK_dim/P_sf"/>
</dbReference>
<evidence type="ECO:0000256" key="1">
    <source>
        <dbReference type="ARBA" id="ARBA00000085"/>
    </source>
</evidence>
<keyword evidence="14 17" id="KW-0472">Membrane</keyword>
<dbReference type="Gene3D" id="3.30.565.10">
    <property type="entry name" value="Histidine kinase-like ATPase, C-terminal domain"/>
    <property type="match status" value="1"/>
</dbReference>
<evidence type="ECO:0000259" key="18">
    <source>
        <dbReference type="PROSITE" id="PS50109"/>
    </source>
</evidence>
<gene>
    <name evidence="20" type="ORF">NM06_05745</name>
</gene>
<proteinExistence type="predicted"/>
<dbReference type="InterPro" id="IPR004358">
    <property type="entry name" value="Sig_transdc_His_kin-like_C"/>
</dbReference>
<dbReference type="CDD" id="cd06225">
    <property type="entry name" value="HAMP"/>
    <property type="match status" value="1"/>
</dbReference>
<dbReference type="GO" id="GO:0000155">
    <property type="term" value="F:phosphorelay sensor kinase activity"/>
    <property type="evidence" value="ECO:0007669"/>
    <property type="project" value="InterPro"/>
</dbReference>
<name>A0A0A5I3J9_PHOS4</name>
<dbReference type="Pfam" id="PF00512">
    <property type="entry name" value="HisKA"/>
    <property type="match status" value="1"/>
</dbReference>
<evidence type="ECO:0000256" key="10">
    <source>
        <dbReference type="ARBA" id="ARBA00022777"/>
    </source>
</evidence>
<sequence length="786" mass="88150">MNKWSTIGAKLVIAFTGSTILLTVVSAVAWLTWNRLDDQVSELLENSVPKYNTSYLLESRSSEIRYRVQLLSRLTNKVELNRQIEELSEQLEGINLALHHQETGALTDEETTTLAERYLVLGETLRQYSALVLQRVEQSRRVNKLEEQIHWLHQDVRSELTPIRQELHWLIKRDEGDTERTTALEQLRTIQHLLDVESNVFAMTSEVIQAQQLGQVHNAAKVIQYKMDELLSSSEPIFELPSSIAYQQLIQELSTLLAPEGVFYHQLLDNVALNQRIDVLKANIDQQLDDIHQQIGGVVRLADDSFLNVKAQTASLVSYGNHILIVCFSVSILMSLFLTYYFINRRIVARLTALSSSIDAITKGDLSHPIQVDGADEIGRLSEKLIEYGESVKEIQRTNAISLINNTSASLLTCDLAGYVESANLSARRLLAVQGDVEKKLIWDSFENSSQRALAKVFRRSGALFNQGHDEIVLSVSDQKACYLHFDFHLFSHGQLNKVIVTITDITEQELNTRELEKRVAEKTSDLIEKNQRLSEEIVERERTEQNLKQTQGELIQAAKMAVVGQTMTSMAHELNQPLNAMSTYLYSAKLSAQSGDEKALNQTLEHIEGLAMRMGKIISSLRNFAKKSDGEQQAKEQNLKEIAEQAITIVNPKAKRQMVEIDNQLDDDLSVHGNALAIEQVLINLLVNSCDAIAEHNGPLRQIRVESLYSTRSHHAIGVFDSGQGFDSHIVDKLFTPFTTTKEVGLGLGLNISQSLMEKYAGNIVLASGLDKGALVILELPHANS</sequence>
<keyword evidence="10" id="KW-0418">Kinase</keyword>
<comment type="subcellular location">
    <subcellularLocation>
        <location evidence="2">Cell inner membrane</location>
        <topology evidence="2">Multi-pass membrane protein</topology>
    </subcellularLocation>
</comment>
<evidence type="ECO:0000256" key="7">
    <source>
        <dbReference type="ARBA" id="ARBA00022679"/>
    </source>
</evidence>